<evidence type="ECO:0000313" key="16">
    <source>
        <dbReference type="Proteomes" id="UP000288805"/>
    </source>
</evidence>
<feature type="compositionally biased region" description="Basic and acidic residues" evidence="13">
    <location>
        <begin position="1037"/>
        <end position="1046"/>
    </location>
</feature>
<evidence type="ECO:0000256" key="1">
    <source>
        <dbReference type="ARBA" id="ARBA00004123"/>
    </source>
</evidence>
<dbReference type="SUPFAM" id="SSF52058">
    <property type="entry name" value="L domain-like"/>
    <property type="match status" value="2"/>
</dbReference>
<keyword evidence="6" id="KW-0677">Repeat</keyword>
<dbReference type="InterPro" id="IPR027417">
    <property type="entry name" value="P-loop_NTPase"/>
</dbReference>
<evidence type="ECO:0000256" key="12">
    <source>
        <dbReference type="ARBA" id="ARBA00061488"/>
    </source>
</evidence>
<evidence type="ECO:0000256" key="10">
    <source>
        <dbReference type="ARBA" id="ARBA00023242"/>
    </source>
</evidence>
<dbReference type="SUPFAM" id="SSF52200">
    <property type="entry name" value="Toll/Interleukin receptor TIR domain"/>
    <property type="match status" value="1"/>
</dbReference>
<keyword evidence="9" id="KW-0520">NAD</keyword>
<evidence type="ECO:0000256" key="5">
    <source>
        <dbReference type="ARBA" id="ARBA00022614"/>
    </source>
</evidence>
<dbReference type="SMART" id="SM00369">
    <property type="entry name" value="LRR_TYP"/>
    <property type="match status" value="7"/>
</dbReference>
<sequence length="1707" mass="195277">MASPSTSTHEGIYDVFLSFRGEDTRYHFTDHLYSALIDNGVHTFRDDEELERGGVIAPELFKAIEQSRISIVVFSENYAQSRWCLDELVKIIECMTGRTQIVLPVFYHVDPSHVRKQMGSYGEAFAYHEKDADLKKREKIQKWRTALTETSNLSGWHLHDHQSESDVIKEITYNIITRLNPKSLYVGENIVGMNIRLEKLRSLINIDLNNVCMVGICGIGGIGKTTIAKALYNEILNQFEGVSFLANVREKSKNDFGLLQLQQQLLNDILKRKHREISNVHEGINVIKNVLYLRRVLVVLDDVDNLRQLEHLVGKHDWFGQGSRILITTRDRHLLDAHGVDKPYHEIEELNSEEALQLFSLYAFKQNFPQEDYKDLPDHTVKYAKGLPLALQVLGSHLCKKTPSEWESELRKLEREPAPEIQNVLKISYDGLDRTQREIFLDIACFFKGQDKEFVSRILDGCDFYAKSGFRVLRDRCLITILDNKIHMHDLIQQMGWHIVREQYLKEPGKWSRLWEPKDVFHVLTRNTGTEEIEGIFLDMSTSEQLQFTTKAFKMMNKLRLLKVHQDANYNSVVKPWILVEPSEVHLSQVHFCRDFEFPSHELRYLHWDGYPLESLPSNFYAKNLVELNMRCSNIKQLWKTELLENLKVINLSYSEHLNKIPNPSSVPNLEILTLEGCINLESLPRSIYKLRHLKTLCCRGCVNLRSFPEIMGDMENLRELYLNYTAIVKLPSSIEHLKGLEYLTLARCDNLITVPQSICNLTSLKVLSFGCCSKLEKLPEDLKSLKCLEKLYLDAVNCQLPSLSGLCSLRELCLCMSNLTKGVIQSNNLLNSLKVLDLSISNVIDKGILIRICRLSSLEELYLNNCNLMDGEIPSEVCQLSSLEVLDLSCNHFSSIPTSISQLSKLKALGLSHCKMLLQIPELPSTLRLLDAHNSHCALSTPSSLLPSSFSKFQDFECRSSSSQVNLHDSSSYFGEGVSIFISGISGIPEWIMDQNLGNHVTTNLPQDWYEDKDFLGFALCSVYVPLDDKSEDDFEHGFEDKSEIQSENESDHDEWAHKSEDESENGSAYKSDNKSEDASEEWFEDKLVPSCRLKCELNIHGHQFGYVHFLHFHCYCECYYNGAVSDQMWVTYYPKVAINELCHSNQWRQLKASFHGFYGSNQPFKVKNCGIRLIYNQDHQESHTLTTMPDNWNMECLQKLYLDGSFPEVMENMNNLRELHLDGTAIQDLPSSIENLKGLEFLDLASCKKLVTLPTHICNLKSLKTLDVFGCSKLNKLPKRLGSLQCLEHLDAGCLGSIASQLPSLSGLCSLRILDLNGSNLMQGSIQDDICWLYSLEVLNLTNCNLIDDSITDEICHLLSLQVLYLSRNNISKIPAGISQLSKLRVLGLSHCKMAVEIPELPSSLRSIDVHDCTGLKTLSNPSSLLWASLFKCFKSAIQDLECGNHWSDPFPEVLDDFCYYGEGISILIPRSTGIPEWIRHQKKGSRVTTELPRYWYENKDLLGFALFSVHIALADESVDRSKDEGLAPCSLKCELTFRGDQIAFLNDLSLESWCECYENDGASGQVWVLYYPKVAIEEKYHSNKWRRLKASFHGYFNGMPMKVEKCGMQLIYAKNDEYNCPTLIQHNDSQEINLGDQRSTVADVNVNYQRSCTDAHNTTQKNHLPIMQYTNGNDPGMQNDEQNHMPRCLNLLFNIVEWICCRRH</sequence>
<keyword evidence="8" id="KW-0611">Plant defense</keyword>
<dbReference type="InterPro" id="IPR045344">
    <property type="entry name" value="C-JID"/>
</dbReference>
<dbReference type="PRINTS" id="PR00364">
    <property type="entry name" value="DISEASERSIST"/>
</dbReference>
<dbReference type="GO" id="GO:0005737">
    <property type="term" value="C:cytoplasm"/>
    <property type="evidence" value="ECO:0007669"/>
    <property type="project" value="UniProtKB-SubCell"/>
</dbReference>
<keyword evidence="10" id="KW-0539">Nucleus</keyword>
<evidence type="ECO:0000313" key="15">
    <source>
        <dbReference type="EMBL" id="RVX13319.1"/>
    </source>
</evidence>
<accession>A0A438JWK8</accession>
<evidence type="ECO:0000256" key="9">
    <source>
        <dbReference type="ARBA" id="ARBA00023027"/>
    </source>
</evidence>
<dbReference type="InterPro" id="IPR058192">
    <property type="entry name" value="WHD_ROQ1-like"/>
</dbReference>
<keyword evidence="5" id="KW-0433">Leucine-rich repeat</keyword>
<feature type="region of interest" description="Disordered" evidence="13">
    <location>
        <begin position="1036"/>
        <end position="1078"/>
    </location>
</feature>
<gene>
    <name evidence="15" type="primary">N_334</name>
    <name evidence="15" type="ORF">CK203_017873</name>
</gene>
<evidence type="ECO:0000256" key="3">
    <source>
        <dbReference type="ARBA" id="ARBA00011982"/>
    </source>
</evidence>
<evidence type="ECO:0000256" key="2">
    <source>
        <dbReference type="ARBA" id="ARBA00004496"/>
    </source>
</evidence>
<organism evidence="15 16">
    <name type="scientific">Vitis vinifera</name>
    <name type="common">Grape</name>
    <dbReference type="NCBI Taxonomy" id="29760"/>
    <lineage>
        <taxon>Eukaryota</taxon>
        <taxon>Viridiplantae</taxon>
        <taxon>Streptophyta</taxon>
        <taxon>Embryophyta</taxon>
        <taxon>Tracheophyta</taxon>
        <taxon>Spermatophyta</taxon>
        <taxon>Magnoliopsida</taxon>
        <taxon>eudicotyledons</taxon>
        <taxon>Gunneridae</taxon>
        <taxon>Pentapetalae</taxon>
        <taxon>rosids</taxon>
        <taxon>Vitales</taxon>
        <taxon>Vitaceae</taxon>
        <taxon>Viteae</taxon>
        <taxon>Vitis</taxon>
    </lineage>
</organism>
<evidence type="ECO:0000256" key="13">
    <source>
        <dbReference type="SAM" id="MobiDB-lite"/>
    </source>
</evidence>
<dbReference type="GO" id="GO:0005634">
    <property type="term" value="C:nucleus"/>
    <property type="evidence" value="ECO:0007669"/>
    <property type="project" value="UniProtKB-SubCell"/>
</dbReference>
<comment type="catalytic activity">
    <reaction evidence="11">
        <text>NAD(+) + H2O = ADP-D-ribose + nicotinamide + H(+)</text>
        <dbReference type="Rhea" id="RHEA:16301"/>
        <dbReference type="ChEBI" id="CHEBI:15377"/>
        <dbReference type="ChEBI" id="CHEBI:15378"/>
        <dbReference type="ChEBI" id="CHEBI:17154"/>
        <dbReference type="ChEBI" id="CHEBI:57540"/>
        <dbReference type="ChEBI" id="CHEBI:57967"/>
        <dbReference type="EC" id="3.2.2.6"/>
    </reaction>
    <physiologicalReaction direction="left-to-right" evidence="11">
        <dbReference type="Rhea" id="RHEA:16302"/>
    </physiologicalReaction>
</comment>
<proteinExistence type="inferred from homology"/>
<dbReference type="InterPro" id="IPR001611">
    <property type="entry name" value="Leu-rich_rpt"/>
</dbReference>
<dbReference type="Pfam" id="PF00560">
    <property type="entry name" value="LRR_1"/>
    <property type="match status" value="2"/>
</dbReference>
<dbReference type="Pfam" id="PF23598">
    <property type="entry name" value="LRR_14"/>
    <property type="match status" value="3"/>
</dbReference>
<dbReference type="InterPro" id="IPR002182">
    <property type="entry name" value="NB-ARC"/>
</dbReference>
<evidence type="ECO:0000259" key="14">
    <source>
        <dbReference type="PROSITE" id="PS50104"/>
    </source>
</evidence>
<dbReference type="GO" id="GO:0007165">
    <property type="term" value="P:signal transduction"/>
    <property type="evidence" value="ECO:0007669"/>
    <property type="project" value="InterPro"/>
</dbReference>
<dbReference type="InterPro" id="IPR042197">
    <property type="entry name" value="Apaf_helical"/>
</dbReference>
<dbReference type="Gene3D" id="1.10.8.430">
    <property type="entry name" value="Helical domain of apoptotic protease-activating factors"/>
    <property type="match status" value="1"/>
</dbReference>
<dbReference type="InterPro" id="IPR011713">
    <property type="entry name" value="Leu-rich_rpt_3"/>
</dbReference>
<dbReference type="EMBL" id="QGNW01000025">
    <property type="protein sequence ID" value="RVX13319.1"/>
    <property type="molecule type" value="Genomic_DNA"/>
</dbReference>
<protein>
    <recommendedName>
        <fullName evidence="3">ADP-ribosyl cyclase/cyclic ADP-ribose hydrolase</fullName>
        <ecNumber evidence="3">3.2.2.6</ecNumber>
    </recommendedName>
</protein>
<dbReference type="FunFam" id="3.40.50.10140:FF:000007">
    <property type="entry name" value="Disease resistance protein (TIR-NBS-LRR class)"/>
    <property type="match status" value="1"/>
</dbReference>
<dbReference type="PROSITE" id="PS50104">
    <property type="entry name" value="TIR"/>
    <property type="match status" value="1"/>
</dbReference>
<dbReference type="Gene3D" id="3.80.10.10">
    <property type="entry name" value="Ribonuclease Inhibitor"/>
    <property type="match status" value="3"/>
</dbReference>
<keyword evidence="4" id="KW-0963">Cytoplasm</keyword>
<dbReference type="PANTHER" id="PTHR11017:SF570">
    <property type="entry name" value="DISEASE RESISTANCE PROTEIN (TIR-NBS CLASS)-RELATED"/>
    <property type="match status" value="1"/>
</dbReference>
<dbReference type="InterPro" id="IPR035897">
    <property type="entry name" value="Toll_tir_struct_dom_sf"/>
</dbReference>
<name>A0A438JWK8_VITVI</name>
<evidence type="ECO:0000256" key="8">
    <source>
        <dbReference type="ARBA" id="ARBA00022821"/>
    </source>
</evidence>
<evidence type="ECO:0000256" key="4">
    <source>
        <dbReference type="ARBA" id="ARBA00022490"/>
    </source>
</evidence>
<dbReference type="PANTHER" id="PTHR11017">
    <property type="entry name" value="LEUCINE-RICH REPEAT-CONTAINING PROTEIN"/>
    <property type="match status" value="1"/>
</dbReference>
<dbReference type="PROSITE" id="PS51450">
    <property type="entry name" value="LRR"/>
    <property type="match status" value="2"/>
</dbReference>
<dbReference type="EC" id="3.2.2.6" evidence="3"/>
<dbReference type="InterPro" id="IPR055414">
    <property type="entry name" value="LRR_R13L4/SHOC2-like"/>
</dbReference>
<comment type="caution">
    <text evidence="15">The sequence shown here is derived from an EMBL/GenBank/DDBJ whole genome shotgun (WGS) entry which is preliminary data.</text>
</comment>
<feature type="domain" description="TIR" evidence="14">
    <location>
        <begin position="11"/>
        <end position="179"/>
    </location>
</feature>
<reference evidence="15 16" key="1">
    <citation type="journal article" date="2018" name="PLoS Genet.">
        <title>Population sequencing reveals clonal diversity and ancestral inbreeding in the grapevine cultivar Chardonnay.</title>
        <authorList>
            <person name="Roach M.J."/>
            <person name="Johnson D.L."/>
            <person name="Bohlmann J."/>
            <person name="van Vuuren H.J."/>
            <person name="Jones S.J."/>
            <person name="Pretorius I.S."/>
            <person name="Schmidt S.A."/>
            <person name="Borneman A.R."/>
        </authorList>
    </citation>
    <scope>NUCLEOTIDE SEQUENCE [LARGE SCALE GENOMIC DNA]</scope>
    <source>
        <strain evidence="16">cv. Chardonnay</strain>
        <tissue evidence="15">Leaf</tissue>
    </source>
</reference>
<dbReference type="Proteomes" id="UP000288805">
    <property type="component" value="Unassembled WGS sequence"/>
</dbReference>
<dbReference type="GO" id="GO:0043531">
    <property type="term" value="F:ADP binding"/>
    <property type="evidence" value="ECO:0007669"/>
    <property type="project" value="InterPro"/>
</dbReference>
<dbReference type="InterPro" id="IPR032675">
    <property type="entry name" value="LRR_dom_sf"/>
</dbReference>
<dbReference type="GO" id="GO:0043068">
    <property type="term" value="P:positive regulation of programmed cell death"/>
    <property type="evidence" value="ECO:0007669"/>
    <property type="project" value="UniProtKB-ARBA"/>
</dbReference>
<dbReference type="GO" id="GO:0061809">
    <property type="term" value="F:NAD+ nucleosidase activity, cyclic ADP-ribose generating"/>
    <property type="evidence" value="ECO:0007669"/>
    <property type="project" value="UniProtKB-EC"/>
</dbReference>
<comment type="subcellular location">
    <subcellularLocation>
        <location evidence="2">Cytoplasm</location>
    </subcellularLocation>
    <subcellularLocation>
        <location evidence="1">Nucleus</location>
    </subcellularLocation>
</comment>
<comment type="similarity">
    <text evidence="12">Belongs to the disease resistance TIR-NB-LRR family.</text>
</comment>
<dbReference type="Pfam" id="PF23282">
    <property type="entry name" value="WHD_ROQ1"/>
    <property type="match status" value="1"/>
</dbReference>
<dbReference type="Pfam" id="PF00931">
    <property type="entry name" value="NB-ARC"/>
    <property type="match status" value="1"/>
</dbReference>
<keyword evidence="7" id="KW-0378">Hydrolase</keyword>
<evidence type="ECO:0000256" key="7">
    <source>
        <dbReference type="ARBA" id="ARBA00022801"/>
    </source>
</evidence>
<dbReference type="Gene3D" id="3.40.50.10140">
    <property type="entry name" value="Toll/interleukin-1 receptor homology (TIR) domain"/>
    <property type="match status" value="1"/>
</dbReference>
<dbReference type="SMART" id="SM00255">
    <property type="entry name" value="TIR"/>
    <property type="match status" value="1"/>
</dbReference>
<dbReference type="Pfam" id="PF07725">
    <property type="entry name" value="LRR_3"/>
    <property type="match status" value="1"/>
</dbReference>
<dbReference type="InterPro" id="IPR000157">
    <property type="entry name" value="TIR_dom"/>
</dbReference>
<dbReference type="GO" id="GO:0050832">
    <property type="term" value="P:defense response to fungus"/>
    <property type="evidence" value="ECO:0007669"/>
    <property type="project" value="UniProtKB-ARBA"/>
</dbReference>
<dbReference type="SUPFAM" id="SSF52540">
    <property type="entry name" value="P-loop containing nucleoside triphosphate hydrolases"/>
    <property type="match status" value="1"/>
</dbReference>
<evidence type="ECO:0000256" key="11">
    <source>
        <dbReference type="ARBA" id="ARBA00047304"/>
    </source>
</evidence>
<dbReference type="InterPro" id="IPR003591">
    <property type="entry name" value="Leu-rich_rpt_typical-subtyp"/>
</dbReference>
<dbReference type="InterPro" id="IPR044974">
    <property type="entry name" value="Disease_R_plants"/>
</dbReference>
<dbReference type="Pfam" id="PF20160">
    <property type="entry name" value="C-JID"/>
    <property type="match status" value="2"/>
</dbReference>
<evidence type="ECO:0000256" key="6">
    <source>
        <dbReference type="ARBA" id="ARBA00022737"/>
    </source>
</evidence>
<dbReference type="FunFam" id="1.10.8.430:FF:000002">
    <property type="entry name" value="Disease resistance protein (TIR-NBS-LRR class)"/>
    <property type="match status" value="1"/>
</dbReference>
<dbReference type="Pfam" id="PF01582">
    <property type="entry name" value="TIR"/>
    <property type="match status" value="1"/>
</dbReference>
<dbReference type="Gene3D" id="3.40.50.300">
    <property type="entry name" value="P-loop containing nucleotide triphosphate hydrolases"/>
    <property type="match status" value="1"/>
</dbReference>